<dbReference type="AlphaFoldDB" id="A0A9F5N0L7"/>
<keyword evidence="3" id="KW-1185">Reference proteome</keyword>
<organism evidence="3 4">
    <name type="scientific">Python bivittatus</name>
    <name type="common">Burmese python</name>
    <name type="synonym">Python molurus bivittatus</name>
    <dbReference type="NCBI Taxonomy" id="176946"/>
    <lineage>
        <taxon>Eukaryota</taxon>
        <taxon>Metazoa</taxon>
        <taxon>Chordata</taxon>
        <taxon>Craniata</taxon>
        <taxon>Vertebrata</taxon>
        <taxon>Euteleostomi</taxon>
        <taxon>Lepidosauria</taxon>
        <taxon>Squamata</taxon>
        <taxon>Bifurcata</taxon>
        <taxon>Unidentata</taxon>
        <taxon>Episquamata</taxon>
        <taxon>Toxicofera</taxon>
        <taxon>Serpentes</taxon>
        <taxon>Henophidia</taxon>
        <taxon>Pythonidae</taxon>
        <taxon>Python</taxon>
    </lineage>
</organism>
<accession>A0A9F5N0L7</accession>
<keyword evidence="2" id="KW-1133">Transmembrane helix</keyword>
<dbReference type="OMA" id="VEYMAPR"/>
<dbReference type="InterPro" id="IPR031833">
    <property type="entry name" value="DUF4748"/>
</dbReference>
<dbReference type="RefSeq" id="XP_025026092.1">
    <property type="nucleotide sequence ID" value="XM_025170324.1"/>
</dbReference>
<dbReference type="OrthoDB" id="6706212at2759"/>
<dbReference type="GeneID" id="112541331"/>
<dbReference type="CTD" id="25953"/>
<feature type="region of interest" description="Disordered" evidence="1">
    <location>
        <begin position="96"/>
        <end position="124"/>
    </location>
</feature>
<protein>
    <submittedName>
        <fullName evidence="4">Probable hydrolase PNKD</fullName>
    </submittedName>
</protein>
<dbReference type="GO" id="GO:0016787">
    <property type="term" value="F:hydrolase activity"/>
    <property type="evidence" value="ECO:0007669"/>
    <property type="project" value="UniProtKB-KW"/>
</dbReference>
<keyword evidence="2" id="KW-0812">Transmembrane</keyword>
<keyword evidence="4" id="KW-0378">Hydrolase</keyword>
<keyword evidence="2" id="KW-0472">Membrane</keyword>
<evidence type="ECO:0000313" key="4">
    <source>
        <dbReference type="RefSeq" id="XP_025026092.1"/>
    </source>
</evidence>
<reference evidence="4" key="1">
    <citation type="submission" date="2025-08" db="UniProtKB">
        <authorList>
            <consortium name="RefSeq"/>
        </authorList>
    </citation>
    <scope>IDENTIFICATION</scope>
    <source>
        <tissue evidence="4">Liver</tissue>
    </source>
</reference>
<dbReference type="Proteomes" id="UP000695026">
    <property type="component" value="Unplaced"/>
</dbReference>
<feature type="transmembrane region" description="Helical" evidence="2">
    <location>
        <begin position="65"/>
        <end position="83"/>
    </location>
</feature>
<evidence type="ECO:0000256" key="2">
    <source>
        <dbReference type="SAM" id="Phobius"/>
    </source>
</evidence>
<name>A0A9F5N0L7_PYTBI</name>
<sequence>MLGYLPATLTQSAGVMVPFRMSTQAFHSSRRALEEMQKKVQPGEQMHRHVEYMAPRRFKTSKNPVAIAWVIGLPSAFALFFLAKKQVEKKRVKQMKARQQMKAANKEEYDSTQNSIASKEQKGI</sequence>
<dbReference type="KEGG" id="pbi:112541331"/>
<evidence type="ECO:0000313" key="3">
    <source>
        <dbReference type="Proteomes" id="UP000695026"/>
    </source>
</evidence>
<evidence type="ECO:0000256" key="1">
    <source>
        <dbReference type="SAM" id="MobiDB-lite"/>
    </source>
</evidence>
<gene>
    <name evidence="4" type="primary">PNKD</name>
</gene>
<proteinExistence type="predicted"/>
<dbReference type="Pfam" id="PF15932">
    <property type="entry name" value="DUF4748"/>
    <property type="match status" value="1"/>
</dbReference>